<evidence type="ECO:0000256" key="4">
    <source>
        <dbReference type="ARBA" id="ARBA00022553"/>
    </source>
</evidence>
<feature type="domain" description="Histidine kinase" evidence="15">
    <location>
        <begin position="195"/>
        <end position="418"/>
    </location>
</feature>
<dbReference type="GO" id="GO:0005524">
    <property type="term" value="F:ATP binding"/>
    <property type="evidence" value="ECO:0007669"/>
    <property type="project" value="UniProtKB-KW"/>
</dbReference>
<feature type="domain" description="Response regulatory" evidence="16">
    <location>
        <begin position="574"/>
        <end position="690"/>
    </location>
</feature>
<keyword evidence="9" id="KW-0067">ATP-binding</keyword>
<dbReference type="InterPro" id="IPR036890">
    <property type="entry name" value="HATPase_C_sf"/>
</dbReference>
<dbReference type="GO" id="GO:0016020">
    <property type="term" value="C:membrane"/>
    <property type="evidence" value="ECO:0007669"/>
    <property type="project" value="UniProtKB-SubCell"/>
</dbReference>
<keyword evidence="4 13" id="KW-0597">Phosphoprotein</keyword>
<evidence type="ECO:0000313" key="17">
    <source>
        <dbReference type="EMBL" id="MBK1644087.1"/>
    </source>
</evidence>
<keyword evidence="10 14" id="KW-1133">Transmembrane helix</keyword>
<dbReference type="AlphaFoldDB" id="A0A9X1B7U3"/>
<dbReference type="SMART" id="SM00387">
    <property type="entry name" value="HATPase_c"/>
    <property type="match status" value="1"/>
</dbReference>
<dbReference type="InterPro" id="IPR005467">
    <property type="entry name" value="His_kinase_dom"/>
</dbReference>
<comment type="catalytic activity">
    <reaction evidence="1">
        <text>ATP + protein L-histidine = ADP + protein N-phospho-L-histidine.</text>
        <dbReference type="EC" id="2.7.13.3"/>
    </reaction>
</comment>
<feature type="transmembrane region" description="Helical" evidence="14">
    <location>
        <begin position="128"/>
        <end position="148"/>
    </location>
</feature>
<dbReference type="GO" id="GO:0000155">
    <property type="term" value="F:phosphorelay sensor kinase activity"/>
    <property type="evidence" value="ECO:0007669"/>
    <property type="project" value="InterPro"/>
</dbReference>
<dbReference type="CDD" id="cd00082">
    <property type="entry name" value="HisKA"/>
    <property type="match status" value="1"/>
</dbReference>
<dbReference type="FunFam" id="1.10.287.130:FF:000004">
    <property type="entry name" value="Ethylene receptor 1"/>
    <property type="match status" value="1"/>
</dbReference>
<dbReference type="SMART" id="SM00388">
    <property type="entry name" value="HisKA"/>
    <property type="match status" value="1"/>
</dbReference>
<evidence type="ECO:0000256" key="13">
    <source>
        <dbReference type="PROSITE-ProRule" id="PRU00169"/>
    </source>
</evidence>
<organism evidence="17 18">
    <name type="scientific">Thiocapsa imhoffii</name>
    <dbReference type="NCBI Taxonomy" id="382777"/>
    <lineage>
        <taxon>Bacteria</taxon>
        <taxon>Pseudomonadati</taxon>
        <taxon>Pseudomonadota</taxon>
        <taxon>Gammaproteobacteria</taxon>
        <taxon>Chromatiales</taxon>
        <taxon>Chromatiaceae</taxon>
        <taxon>Thiocapsa</taxon>
    </lineage>
</organism>
<evidence type="ECO:0000256" key="12">
    <source>
        <dbReference type="ARBA" id="ARBA00023136"/>
    </source>
</evidence>
<accession>A0A9X1B7U3</accession>
<evidence type="ECO:0000256" key="6">
    <source>
        <dbReference type="ARBA" id="ARBA00022692"/>
    </source>
</evidence>
<dbReference type="Pfam" id="PF02518">
    <property type="entry name" value="HATPase_c"/>
    <property type="match status" value="1"/>
</dbReference>
<keyword evidence="6 14" id="KW-0812">Transmembrane</keyword>
<dbReference type="Gene3D" id="1.10.287.130">
    <property type="match status" value="1"/>
</dbReference>
<evidence type="ECO:0000256" key="5">
    <source>
        <dbReference type="ARBA" id="ARBA00022679"/>
    </source>
</evidence>
<name>A0A9X1B7U3_9GAMM</name>
<feature type="transmembrane region" description="Helical" evidence="14">
    <location>
        <begin position="52"/>
        <end position="72"/>
    </location>
</feature>
<comment type="subcellular location">
    <subcellularLocation>
        <location evidence="2">Membrane</location>
    </subcellularLocation>
</comment>
<dbReference type="RefSeq" id="WP_200386894.1">
    <property type="nucleotide sequence ID" value="NZ_NRSD01000004.1"/>
</dbReference>
<dbReference type="SUPFAM" id="SSF52172">
    <property type="entry name" value="CheY-like"/>
    <property type="match status" value="2"/>
</dbReference>
<dbReference type="CDD" id="cd17546">
    <property type="entry name" value="REC_hyHK_CKI1_RcsC-like"/>
    <property type="match status" value="1"/>
</dbReference>
<evidence type="ECO:0000313" key="18">
    <source>
        <dbReference type="Proteomes" id="UP001138802"/>
    </source>
</evidence>
<reference evidence="17 18" key="1">
    <citation type="journal article" date="2020" name="Microorganisms">
        <title>Osmotic Adaptation and Compatible Solute Biosynthesis of Phototrophic Bacteria as Revealed from Genome Analyses.</title>
        <authorList>
            <person name="Imhoff J.F."/>
            <person name="Rahn T."/>
            <person name="Kunzel S."/>
            <person name="Keller A."/>
            <person name="Neulinger S.C."/>
        </authorList>
    </citation>
    <scope>NUCLEOTIDE SEQUENCE [LARGE SCALE GENOMIC DNA]</scope>
    <source>
        <strain evidence="17 18">DSM 21303</strain>
    </source>
</reference>
<feature type="transmembrane region" description="Helical" evidence="14">
    <location>
        <begin position="23"/>
        <end position="46"/>
    </location>
</feature>
<evidence type="ECO:0000256" key="11">
    <source>
        <dbReference type="ARBA" id="ARBA00023012"/>
    </source>
</evidence>
<keyword evidence="12 14" id="KW-0472">Membrane</keyword>
<keyword evidence="7" id="KW-0547">Nucleotide-binding</keyword>
<dbReference type="InterPro" id="IPR003594">
    <property type="entry name" value="HATPase_dom"/>
</dbReference>
<evidence type="ECO:0000259" key="16">
    <source>
        <dbReference type="PROSITE" id="PS50110"/>
    </source>
</evidence>
<dbReference type="FunFam" id="3.30.565.10:FF:000010">
    <property type="entry name" value="Sensor histidine kinase RcsC"/>
    <property type="match status" value="1"/>
</dbReference>
<dbReference type="Pfam" id="PF00072">
    <property type="entry name" value="Response_reg"/>
    <property type="match status" value="1"/>
</dbReference>
<feature type="transmembrane region" description="Helical" evidence="14">
    <location>
        <begin position="104"/>
        <end position="121"/>
    </location>
</feature>
<dbReference type="InterPro" id="IPR001789">
    <property type="entry name" value="Sig_transdc_resp-reg_receiver"/>
</dbReference>
<keyword evidence="11" id="KW-0902">Two-component regulatory system</keyword>
<dbReference type="PANTHER" id="PTHR45339:SF1">
    <property type="entry name" value="HYBRID SIGNAL TRANSDUCTION HISTIDINE KINASE J"/>
    <property type="match status" value="1"/>
</dbReference>
<keyword evidence="8 17" id="KW-0418">Kinase</keyword>
<evidence type="ECO:0000259" key="15">
    <source>
        <dbReference type="PROSITE" id="PS50109"/>
    </source>
</evidence>
<dbReference type="Proteomes" id="UP001138802">
    <property type="component" value="Unassembled WGS sequence"/>
</dbReference>
<evidence type="ECO:0000256" key="7">
    <source>
        <dbReference type="ARBA" id="ARBA00022741"/>
    </source>
</evidence>
<keyword evidence="5" id="KW-0808">Transferase</keyword>
<evidence type="ECO:0000256" key="2">
    <source>
        <dbReference type="ARBA" id="ARBA00004370"/>
    </source>
</evidence>
<evidence type="ECO:0000256" key="14">
    <source>
        <dbReference type="SAM" id="Phobius"/>
    </source>
</evidence>
<evidence type="ECO:0000256" key="8">
    <source>
        <dbReference type="ARBA" id="ARBA00022777"/>
    </source>
</evidence>
<gene>
    <name evidence="17" type="ORF">CKO25_05355</name>
</gene>
<dbReference type="InterPro" id="IPR003661">
    <property type="entry name" value="HisK_dim/P_dom"/>
</dbReference>
<dbReference type="Pfam" id="PF00512">
    <property type="entry name" value="HisKA"/>
    <property type="match status" value="1"/>
</dbReference>
<sequence length="690" mass="74275">MNGLLSRHGGASSLLGNPEFQSALVRISACLIGALYIALGAVTQYYEVDVPYYLTLFGLYLCSNVGFLISIAQRPHWTARIYVGIVLDIGAISLAIFITREAISPFYLLYILVFISAATRFGKRPLTVAAASAVVAYNSVLIALDQWGQHPFEAAFFLVLLALLPLYQYSLLHKVQDARAEAEKANQAKGDFLAFMTHELRTPLTGVMGMTELLKGTRLDAEQQDYVEAIAHSADVLGALIGDILDFSKIDARQLQLERMAFDPRMPVRDVCGALGHRVRAAGLELICDVDPAVPPEVSGDLLRVRQILFNLVGNAVKFTETGEIRVCLSVRPAEAEMDCAHLLFEVIDTGIGIAPEKLPNLFESFRQADESTTRRFGGTGLGTTIARELTVLMGGTIGVDSTLGRGSRFWVRLPLLADAAPASPVTLDRLHGRRILLLEHNDTARELALTTLRREGAICVGAADPAALAGQAADLLVIADHPGGSDVKAARVALKTPVGDALTYLFLIDPGQRPRELAPHHHCLTKPYLPEDLLAAVLACFAPSCARVAVANAGPGNTPLNALAPLPGAAQHPVLVAEDNAIAARVITSFLSKMGFPITQVADGEAALAEALTGVYDMAIVDLRMPKLDGIGFTRRYRETVGTRPMPILALTANASEDVKQQCLAAGMDAFLSKPVRPDELRRTLLQML</sequence>
<dbReference type="SUPFAM" id="SSF55874">
    <property type="entry name" value="ATPase domain of HSP90 chaperone/DNA topoisomerase II/histidine kinase"/>
    <property type="match status" value="1"/>
</dbReference>
<evidence type="ECO:0000256" key="3">
    <source>
        <dbReference type="ARBA" id="ARBA00012438"/>
    </source>
</evidence>
<dbReference type="Gene3D" id="3.30.565.10">
    <property type="entry name" value="Histidine kinase-like ATPase, C-terminal domain"/>
    <property type="match status" value="1"/>
</dbReference>
<dbReference type="EMBL" id="NRSD01000004">
    <property type="protein sequence ID" value="MBK1644087.1"/>
    <property type="molecule type" value="Genomic_DNA"/>
</dbReference>
<dbReference type="InterPro" id="IPR036097">
    <property type="entry name" value="HisK_dim/P_sf"/>
</dbReference>
<dbReference type="PRINTS" id="PR00344">
    <property type="entry name" value="BCTRLSENSOR"/>
</dbReference>
<evidence type="ECO:0000256" key="1">
    <source>
        <dbReference type="ARBA" id="ARBA00000085"/>
    </source>
</evidence>
<keyword evidence="18" id="KW-1185">Reference proteome</keyword>
<feature type="transmembrane region" description="Helical" evidence="14">
    <location>
        <begin position="79"/>
        <end position="98"/>
    </location>
</feature>
<protein>
    <recommendedName>
        <fullName evidence="3">histidine kinase</fullName>
        <ecNumber evidence="3">2.7.13.3</ecNumber>
    </recommendedName>
</protein>
<dbReference type="SMART" id="SM00448">
    <property type="entry name" value="REC"/>
    <property type="match status" value="1"/>
</dbReference>
<dbReference type="PANTHER" id="PTHR45339">
    <property type="entry name" value="HYBRID SIGNAL TRANSDUCTION HISTIDINE KINASE J"/>
    <property type="match status" value="1"/>
</dbReference>
<dbReference type="PROSITE" id="PS50109">
    <property type="entry name" value="HIS_KIN"/>
    <property type="match status" value="1"/>
</dbReference>
<dbReference type="CDD" id="cd16922">
    <property type="entry name" value="HATPase_EvgS-ArcB-TorS-like"/>
    <property type="match status" value="1"/>
</dbReference>
<proteinExistence type="predicted"/>
<feature type="modified residue" description="4-aspartylphosphate" evidence="13">
    <location>
        <position position="623"/>
    </location>
</feature>
<evidence type="ECO:0000256" key="9">
    <source>
        <dbReference type="ARBA" id="ARBA00022840"/>
    </source>
</evidence>
<dbReference type="InterPro" id="IPR004358">
    <property type="entry name" value="Sig_transdc_His_kin-like_C"/>
</dbReference>
<evidence type="ECO:0000256" key="10">
    <source>
        <dbReference type="ARBA" id="ARBA00022989"/>
    </source>
</evidence>
<dbReference type="SUPFAM" id="SSF47384">
    <property type="entry name" value="Homodimeric domain of signal transducing histidine kinase"/>
    <property type="match status" value="1"/>
</dbReference>
<dbReference type="PROSITE" id="PS50110">
    <property type="entry name" value="RESPONSE_REGULATORY"/>
    <property type="match status" value="1"/>
</dbReference>
<dbReference type="EC" id="2.7.13.3" evidence="3"/>
<dbReference type="Gene3D" id="3.40.50.2300">
    <property type="match status" value="1"/>
</dbReference>
<comment type="caution">
    <text evidence="17">The sequence shown here is derived from an EMBL/GenBank/DDBJ whole genome shotgun (WGS) entry which is preliminary data.</text>
</comment>
<dbReference type="InterPro" id="IPR011006">
    <property type="entry name" value="CheY-like_superfamily"/>
</dbReference>